<evidence type="ECO:0000256" key="3">
    <source>
        <dbReference type="ARBA" id="ARBA00022801"/>
    </source>
</evidence>
<dbReference type="PROSITE" id="PS00639">
    <property type="entry name" value="THIOL_PROTEASE_HIS"/>
    <property type="match status" value="1"/>
</dbReference>
<dbReference type="CDD" id="cd02248">
    <property type="entry name" value="Peptidase_C1A"/>
    <property type="match status" value="1"/>
</dbReference>
<sequence>MSARCAGTAVLLAAVLLDVTSATLPDPAEWDGYKAAHGKRYGSLQEELRRMRVYADSKAFVARHNAEFAAGRQTFTVALNRFADLTRDEVNALYSGLRARRRGPGPAAGTRRARRPSEPEPPAAVDWRERGVVTPVKDQGQCGSCWAFSSTGAIESAWALAGRGLRALSEQQLVDCSAEFFNHGCSGGTMDQAFRYVEASGGLMSEEAYPYTAADGGACRAQPSGAAANITGHVDVMAAGAEPVLAAALAAVGPISVSIDASQRSFQLYAGGVYSESACSSIWLDHGVLAVGYGAENGTAFWLVKNSWGAEWGEQGYIRMVRDGTNQCGIASEAVYPVV</sequence>
<dbReference type="InterPro" id="IPR039417">
    <property type="entry name" value="Peptidase_C1A_papain-like"/>
</dbReference>
<evidence type="ECO:0000256" key="5">
    <source>
        <dbReference type="ARBA" id="ARBA00023145"/>
    </source>
</evidence>
<dbReference type="SMART" id="SM00848">
    <property type="entry name" value="Inhibitor_I29"/>
    <property type="match status" value="1"/>
</dbReference>
<dbReference type="InterPro" id="IPR013201">
    <property type="entry name" value="Prot_inhib_I29"/>
</dbReference>
<reference evidence="11 12" key="1">
    <citation type="submission" date="2019-07" db="EMBL/GenBank/DDBJ databases">
        <title>Draft genome assembly of a fouling barnacle, Amphibalanus amphitrite (Darwin, 1854): The first reference genome for Thecostraca.</title>
        <authorList>
            <person name="Kim W."/>
        </authorList>
    </citation>
    <scope>NUCLEOTIDE SEQUENCE [LARGE SCALE GENOMIC DNA]</scope>
    <source>
        <strain evidence="11">SNU_AA5</strain>
        <tissue evidence="11">Soma without cirri and trophi</tissue>
    </source>
</reference>
<feature type="domain" description="Cathepsin propeptide inhibitor" evidence="10">
    <location>
        <begin position="30"/>
        <end position="90"/>
    </location>
</feature>
<accession>A0A6A4X6M2</accession>
<dbReference type="PROSITE" id="PS00139">
    <property type="entry name" value="THIOL_PROTEASE_CYS"/>
    <property type="match status" value="1"/>
</dbReference>
<dbReference type="InterPro" id="IPR025660">
    <property type="entry name" value="Pept_his_AS"/>
</dbReference>
<evidence type="ECO:0000256" key="2">
    <source>
        <dbReference type="ARBA" id="ARBA00022670"/>
    </source>
</evidence>
<dbReference type="EMBL" id="VIIS01000353">
    <property type="protein sequence ID" value="KAF0310041.1"/>
    <property type="molecule type" value="Genomic_DNA"/>
</dbReference>
<evidence type="ECO:0000313" key="11">
    <source>
        <dbReference type="EMBL" id="KAF0310041.1"/>
    </source>
</evidence>
<keyword evidence="4" id="KW-0788">Thiol protease</keyword>
<dbReference type="Pfam" id="PF00112">
    <property type="entry name" value="Peptidase_C1"/>
    <property type="match status" value="1"/>
</dbReference>
<dbReference type="OrthoDB" id="387093at2759"/>
<name>A0A6A4X6M2_AMPAM</name>
<dbReference type="Proteomes" id="UP000440578">
    <property type="component" value="Unassembled WGS sequence"/>
</dbReference>
<protein>
    <submittedName>
        <fullName evidence="11">Digestive cysteine proteinase 3</fullName>
    </submittedName>
</protein>
<evidence type="ECO:0000313" key="12">
    <source>
        <dbReference type="Proteomes" id="UP000440578"/>
    </source>
</evidence>
<evidence type="ECO:0000256" key="4">
    <source>
        <dbReference type="ARBA" id="ARBA00022807"/>
    </source>
</evidence>
<dbReference type="Gene3D" id="3.90.70.10">
    <property type="entry name" value="Cysteine proteinases"/>
    <property type="match status" value="1"/>
</dbReference>
<organism evidence="11 12">
    <name type="scientific">Amphibalanus amphitrite</name>
    <name type="common">Striped barnacle</name>
    <name type="synonym">Balanus amphitrite</name>
    <dbReference type="NCBI Taxonomy" id="1232801"/>
    <lineage>
        <taxon>Eukaryota</taxon>
        <taxon>Metazoa</taxon>
        <taxon>Ecdysozoa</taxon>
        <taxon>Arthropoda</taxon>
        <taxon>Crustacea</taxon>
        <taxon>Multicrustacea</taxon>
        <taxon>Cirripedia</taxon>
        <taxon>Thoracica</taxon>
        <taxon>Thoracicalcarea</taxon>
        <taxon>Balanomorpha</taxon>
        <taxon>Balanoidea</taxon>
        <taxon>Balanidae</taxon>
        <taxon>Amphibalaninae</taxon>
        <taxon>Amphibalanus</taxon>
    </lineage>
</organism>
<evidence type="ECO:0000256" key="8">
    <source>
        <dbReference type="SAM" id="SignalP"/>
    </source>
</evidence>
<proteinExistence type="inferred from homology"/>
<feature type="signal peptide" evidence="8">
    <location>
        <begin position="1"/>
        <end position="22"/>
    </location>
</feature>
<dbReference type="Pfam" id="PF08246">
    <property type="entry name" value="Inhibitor_I29"/>
    <property type="match status" value="1"/>
</dbReference>
<evidence type="ECO:0000256" key="7">
    <source>
        <dbReference type="SAM" id="MobiDB-lite"/>
    </source>
</evidence>
<keyword evidence="12" id="KW-1185">Reference proteome</keyword>
<dbReference type="InterPro" id="IPR025661">
    <property type="entry name" value="Pept_asp_AS"/>
</dbReference>
<dbReference type="GO" id="GO:0006508">
    <property type="term" value="P:proteolysis"/>
    <property type="evidence" value="ECO:0007669"/>
    <property type="project" value="UniProtKB-KW"/>
</dbReference>
<keyword evidence="8" id="KW-0732">Signal</keyword>
<gene>
    <name evidence="11" type="primary">LCP3_1</name>
    <name evidence="11" type="ORF">FJT64_018890</name>
</gene>
<dbReference type="PROSITE" id="PS00640">
    <property type="entry name" value="THIOL_PROTEASE_ASN"/>
    <property type="match status" value="1"/>
</dbReference>
<dbReference type="InterPro" id="IPR013128">
    <property type="entry name" value="Peptidase_C1A"/>
</dbReference>
<keyword evidence="3" id="KW-0378">Hydrolase</keyword>
<keyword evidence="6" id="KW-1015">Disulfide bond</keyword>
<dbReference type="GO" id="GO:0008234">
    <property type="term" value="F:cysteine-type peptidase activity"/>
    <property type="evidence" value="ECO:0007669"/>
    <property type="project" value="UniProtKB-KW"/>
</dbReference>
<dbReference type="PANTHER" id="PTHR12411">
    <property type="entry name" value="CYSTEINE PROTEASE FAMILY C1-RELATED"/>
    <property type="match status" value="1"/>
</dbReference>
<dbReference type="PRINTS" id="PR00705">
    <property type="entry name" value="PAPAIN"/>
</dbReference>
<comment type="caution">
    <text evidence="11">The sequence shown here is derived from an EMBL/GenBank/DDBJ whole genome shotgun (WGS) entry which is preliminary data.</text>
</comment>
<dbReference type="InterPro" id="IPR038765">
    <property type="entry name" value="Papain-like_cys_pep_sf"/>
</dbReference>
<dbReference type="SUPFAM" id="SSF54001">
    <property type="entry name" value="Cysteine proteinases"/>
    <property type="match status" value="1"/>
</dbReference>
<dbReference type="InterPro" id="IPR000668">
    <property type="entry name" value="Peptidase_C1A_C"/>
</dbReference>
<keyword evidence="5" id="KW-0865">Zymogen</keyword>
<feature type="region of interest" description="Disordered" evidence="7">
    <location>
        <begin position="100"/>
        <end position="125"/>
    </location>
</feature>
<evidence type="ECO:0000259" key="9">
    <source>
        <dbReference type="SMART" id="SM00645"/>
    </source>
</evidence>
<feature type="chain" id="PRO_5025386042" evidence="8">
    <location>
        <begin position="23"/>
        <end position="339"/>
    </location>
</feature>
<dbReference type="FunFam" id="3.90.70.10:FF:000006">
    <property type="entry name" value="Cathepsin S"/>
    <property type="match status" value="1"/>
</dbReference>
<feature type="domain" description="Peptidase C1A papain C-terminal" evidence="9">
    <location>
        <begin position="121"/>
        <end position="338"/>
    </location>
</feature>
<dbReference type="AlphaFoldDB" id="A0A6A4X6M2"/>
<evidence type="ECO:0000256" key="1">
    <source>
        <dbReference type="ARBA" id="ARBA00008455"/>
    </source>
</evidence>
<keyword evidence="2" id="KW-0645">Protease</keyword>
<evidence type="ECO:0000259" key="10">
    <source>
        <dbReference type="SMART" id="SM00848"/>
    </source>
</evidence>
<comment type="similarity">
    <text evidence="1">Belongs to the peptidase C1 family.</text>
</comment>
<dbReference type="InterPro" id="IPR000169">
    <property type="entry name" value="Pept_cys_AS"/>
</dbReference>
<dbReference type="SMART" id="SM00645">
    <property type="entry name" value="Pept_C1"/>
    <property type="match status" value="1"/>
</dbReference>
<evidence type="ECO:0000256" key="6">
    <source>
        <dbReference type="ARBA" id="ARBA00023157"/>
    </source>
</evidence>